<dbReference type="Proteomes" id="UP000179023">
    <property type="component" value="Unassembled WGS sequence"/>
</dbReference>
<sequence length="61" mass="6984">MRKYYRVFIAGFSAISFENTSRSVQRGTRYESGEVFSPSARTKQTSPSNVFKRNSRKSSPL</sequence>
<dbReference type="STRING" id="1802270.A3C07_05210"/>
<reference evidence="2 3" key="1">
    <citation type="journal article" date="2016" name="Nat. Commun.">
        <title>Thousands of microbial genomes shed light on interconnected biogeochemical processes in an aquifer system.</title>
        <authorList>
            <person name="Anantharaman K."/>
            <person name="Brown C.T."/>
            <person name="Hug L.A."/>
            <person name="Sharon I."/>
            <person name="Castelle C.J."/>
            <person name="Probst A.J."/>
            <person name="Thomas B.C."/>
            <person name="Singh A."/>
            <person name="Wilkins M.J."/>
            <person name="Karaoz U."/>
            <person name="Brodie E.L."/>
            <person name="Williams K.H."/>
            <person name="Hubbard S.S."/>
            <person name="Banfield J.F."/>
        </authorList>
    </citation>
    <scope>NUCLEOTIDE SEQUENCE [LARGE SCALE GENOMIC DNA]</scope>
</reference>
<evidence type="ECO:0000313" key="2">
    <source>
        <dbReference type="EMBL" id="OHA00996.1"/>
    </source>
</evidence>
<dbReference type="AlphaFoldDB" id="A0A1G2KNN6"/>
<feature type="region of interest" description="Disordered" evidence="1">
    <location>
        <begin position="21"/>
        <end position="61"/>
    </location>
</feature>
<dbReference type="EMBL" id="MHQI01000001">
    <property type="protein sequence ID" value="OHA00996.1"/>
    <property type="molecule type" value="Genomic_DNA"/>
</dbReference>
<name>A0A1G2KNN6_9BACT</name>
<accession>A0A1G2KNN6</accession>
<gene>
    <name evidence="2" type="ORF">A3C07_05210</name>
</gene>
<proteinExistence type="predicted"/>
<evidence type="ECO:0000256" key="1">
    <source>
        <dbReference type="SAM" id="MobiDB-lite"/>
    </source>
</evidence>
<organism evidence="2 3">
    <name type="scientific">Candidatus Sungbacteria bacterium RIFCSPHIGHO2_02_FULL_47_11</name>
    <dbReference type="NCBI Taxonomy" id="1802270"/>
    <lineage>
        <taxon>Bacteria</taxon>
        <taxon>Candidatus Sungiibacteriota</taxon>
    </lineage>
</organism>
<feature type="compositionally biased region" description="Polar residues" evidence="1">
    <location>
        <begin position="39"/>
        <end position="61"/>
    </location>
</feature>
<comment type="caution">
    <text evidence="2">The sequence shown here is derived from an EMBL/GenBank/DDBJ whole genome shotgun (WGS) entry which is preliminary data.</text>
</comment>
<evidence type="ECO:0000313" key="3">
    <source>
        <dbReference type="Proteomes" id="UP000179023"/>
    </source>
</evidence>
<protein>
    <submittedName>
        <fullName evidence="2">Uncharacterized protein</fullName>
    </submittedName>
</protein>